<keyword evidence="10" id="KW-1185">Reference proteome</keyword>
<dbReference type="Pfam" id="PF00528">
    <property type="entry name" value="BPD_transp_1"/>
    <property type="match status" value="1"/>
</dbReference>
<feature type="transmembrane region" description="Helical" evidence="7">
    <location>
        <begin position="72"/>
        <end position="94"/>
    </location>
</feature>
<dbReference type="GO" id="GO:0055085">
    <property type="term" value="P:transmembrane transport"/>
    <property type="evidence" value="ECO:0007669"/>
    <property type="project" value="InterPro"/>
</dbReference>
<feature type="transmembrane region" description="Helical" evidence="7">
    <location>
        <begin position="12"/>
        <end position="35"/>
    </location>
</feature>
<proteinExistence type="inferred from homology"/>
<evidence type="ECO:0000256" key="1">
    <source>
        <dbReference type="ARBA" id="ARBA00004651"/>
    </source>
</evidence>
<dbReference type="Proteomes" id="UP000266552">
    <property type="component" value="Chromosome"/>
</dbReference>
<feature type="transmembrane region" description="Helical" evidence="7">
    <location>
        <begin position="106"/>
        <end position="127"/>
    </location>
</feature>
<sequence>MKTKINKSNYGYLFISPFFIGFFIFGLVPILYTLYLSFTKWDGFDDPVFLGIANYERILQDSFFYQAIGNTLIIWLMSIIPQLTIALILAMILNEKFIRGKHFFRAVYFFPHIITPVTLGVMFSLMFDWQTGSINKIIMAMGLVDDPVNWFNHPWLARMIVAGVICWQYFGYNMIVFIAGLQSIPSEVYEAAEVDGATKFQTALRITFPMLRPVFLFTLITSVIGGLQLFDAPLMLGSGPGNATRTMAMYLYETAFLNFDYSYGATIAYAIFIVIMLFSLITARAARLKD</sequence>
<protein>
    <submittedName>
        <fullName evidence="9">Sugar ABC transporter permease</fullName>
    </submittedName>
</protein>
<dbReference type="SUPFAM" id="SSF160964">
    <property type="entry name" value="MalF N-terminal region-like"/>
    <property type="match status" value="1"/>
</dbReference>
<dbReference type="PANTHER" id="PTHR30193:SF37">
    <property type="entry name" value="INNER MEMBRANE ABC TRANSPORTER PERMEASE PROTEIN YCJO"/>
    <property type="match status" value="1"/>
</dbReference>
<evidence type="ECO:0000256" key="6">
    <source>
        <dbReference type="ARBA" id="ARBA00023136"/>
    </source>
</evidence>
<evidence type="ECO:0000256" key="5">
    <source>
        <dbReference type="ARBA" id="ARBA00022989"/>
    </source>
</evidence>
<keyword evidence="4 7" id="KW-0812">Transmembrane</keyword>
<comment type="subcellular location">
    <subcellularLocation>
        <location evidence="1 7">Cell membrane</location>
        <topology evidence="1 7">Multi-pass membrane protein</topology>
    </subcellularLocation>
</comment>
<gene>
    <name evidence="9" type="ORF">D5F53_09855</name>
</gene>
<dbReference type="InterPro" id="IPR035906">
    <property type="entry name" value="MetI-like_sf"/>
</dbReference>
<organism evidence="9 10">
    <name type="scientific">Paenibacillus lautus</name>
    <name type="common">Bacillus lautus</name>
    <dbReference type="NCBI Taxonomy" id="1401"/>
    <lineage>
        <taxon>Bacteria</taxon>
        <taxon>Bacillati</taxon>
        <taxon>Bacillota</taxon>
        <taxon>Bacilli</taxon>
        <taxon>Bacillales</taxon>
        <taxon>Paenibacillaceae</taxon>
        <taxon>Paenibacillus</taxon>
    </lineage>
</organism>
<dbReference type="RefSeq" id="WP_119847528.1">
    <property type="nucleotide sequence ID" value="NZ_CP032412.1"/>
</dbReference>
<evidence type="ECO:0000256" key="3">
    <source>
        <dbReference type="ARBA" id="ARBA00022475"/>
    </source>
</evidence>
<reference evidence="9 10" key="1">
    <citation type="submission" date="2018-09" db="EMBL/GenBank/DDBJ databases">
        <title>Genome Sequence of Paenibacillus lautus Strain E7593-69, Azo Dye-Degrading Bacteria, Isolated from Commercial Tattoo Inks.</title>
        <authorList>
            <person name="Nho S.W."/>
            <person name="Kim S.-J."/>
            <person name="Kweon O."/>
            <person name="Cerniglia C.E."/>
        </authorList>
    </citation>
    <scope>NUCLEOTIDE SEQUENCE [LARGE SCALE GENOMIC DNA]</scope>
    <source>
        <strain evidence="9 10">E7593-69</strain>
    </source>
</reference>
<dbReference type="InterPro" id="IPR000515">
    <property type="entry name" value="MetI-like"/>
</dbReference>
<feature type="transmembrane region" description="Helical" evidence="7">
    <location>
        <begin position="261"/>
        <end position="283"/>
    </location>
</feature>
<keyword evidence="5 7" id="KW-1133">Transmembrane helix</keyword>
<evidence type="ECO:0000313" key="10">
    <source>
        <dbReference type="Proteomes" id="UP000266552"/>
    </source>
</evidence>
<evidence type="ECO:0000256" key="4">
    <source>
        <dbReference type="ARBA" id="ARBA00022692"/>
    </source>
</evidence>
<feature type="domain" description="ABC transmembrane type-1" evidence="8">
    <location>
        <begin position="68"/>
        <end position="282"/>
    </location>
</feature>
<dbReference type="GO" id="GO:0005886">
    <property type="term" value="C:plasma membrane"/>
    <property type="evidence" value="ECO:0007669"/>
    <property type="project" value="UniProtKB-SubCell"/>
</dbReference>
<dbReference type="AlphaFoldDB" id="A0A385TLM3"/>
<dbReference type="Gene3D" id="1.10.3720.10">
    <property type="entry name" value="MetI-like"/>
    <property type="match status" value="1"/>
</dbReference>
<dbReference type="InterPro" id="IPR051393">
    <property type="entry name" value="ABC_transporter_permease"/>
</dbReference>
<dbReference type="KEGG" id="plw:D5F53_09855"/>
<keyword evidence="2 7" id="KW-0813">Transport</keyword>
<dbReference type="EMBL" id="CP032412">
    <property type="protein sequence ID" value="AYB43574.1"/>
    <property type="molecule type" value="Genomic_DNA"/>
</dbReference>
<evidence type="ECO:0000256" key="7">
    <source>
        <dbReference type="RuleBase" id="RU363032"/>
    </source>
</evidence>
<evidence type="ECO:0000256" key="2">
    <source>
        <dbReference type="ARBA" id="ARBA00022448"/>
    </source>
</evidence>
<dbReference type="SUPFAM" id="SSF161098">
    <property type="entry name" value="MetI-like"/>
    <property type="match status" value="1"/>
</dbReference>
<accession>A0A385TLM3</accession>
<dbReference type="PANTHER" id="PTHR30193">
    <property type="entry name" value="ABC TRANSPORTER PERMEASE PROTEIN"/>
    <property type="match status" value="1"/>
</dbReference>
<evidence type="ECO:0000259" key="8">
    <source>
        <dbReference type="PROSITE" id="PS50928"/>
    </source>
</evidence>
<dbReference type="PROSITE" id="PS50928">
    <property type="entry name" value="ABC_TM1"/>
    <property type="match status" value="1"/>
</dbReference>
<dbReference type="CDD" id="cd06261">
    <property type="entry name" value="TM_PBP2"/>
    <property type="match status" value="1"/>
</dbReference>
<keyword evidence="3" id="KW-1003">Cell membrane</keyword>
<feature type="transmembrane region" description="Helical" evidence="7">
    <location>
        <begin position="155"/>
        <end position="179"/>
    </location>
</feature>
<keyword evidence="6 7" id="KW-0472">Membrane</keyword>
<name>A0A385TLM3_PAELA</name>
<feature type="transmembrane region" description="Helical" evidence="7">
    <location>
        <begin position="210"/>
        <end position="230"/>
    </location>
</feature>
<evidence type="ECO:0000313" key="9">
    <source>
        <dbReference type="EMBL" id="AYB43574.1"/>
    </source>
</evidence>
<comment type="similarity">
    <text evidence="7">Belongs to the binding-protein-dependent transport system permease family.</text>
</comment>